<evidence type="ECO:0000313" key="6">
    <source>
        <dbReference type="Proteomes" id="UP000694850"/>
    </source>
</evidence>
<keyword evidence="2 5" id="KW-0378">Hydrolase</keyword>
<evidence type="ECO:0000256" key="1">
    <source>
        <dbReference type="ARBA" id="ARBA00022670"/>
    </source>
</evidence>
<evidence type="ECO:0000313" key="7">
    <source>
        <dbReference type="RefSeq" id="XP_007947447.2"/>
    </source>
</evidence>
<dbReference type="GO" id="GO:0005737">
    <property type="term" value="C:cytoplasm"/>
    <property type="evidence" value="ECO:0007669"/>
    <property type="project" value="TreeGrafter"/>
</dbReference>
<dbReference type="GeneID" id="103204116"/>
<dbReference type="PROSITE" id="PS00135">
    <property type="entry name" value="TRYPSIN_SER"/>
    <property type="match status" value="1"/>
</dbReference>
<proteinExistence type="predicted"/>
<dbReference type="PROSITE" id="PS50240">
    <property type="entry name" value="TRYPSIN_DOM"/>
    <property type="match status" value="1"/>
</dbReference>
<evidence type="ECO:0000256" key="4">
    <source>
        <dbReference type="ARBA" id="ARBA00023157"/>
    </source>
</evidence>
<keyword evidence="3 5" id="KW-0720">Serine protease</keyword>
<dbReference type="RefSeq" id="XP_007947447.2">
    <property type="nucleotide sequence ID" value="XM_007949256.2"/>
</dbReference>
<dbReference type="Proteomes" id="UP000694850">
    <property type="component" value="Unplaced"/>
</dbReference>
<accession>A0A8B7AIW8</accession>
<keyword evidence="1 5" id="KW-0645">Protease</keyword>
<name>A0A8B7AIW8_ORYAF</name>
<dbReference type="SMART" id="SM00020">
    <property type="entry name" value="Tryp_SPc"/>
    <property type="match status" value="1"/>
</dbReference>
<evidence type="ECO:0000256" key="5">
    <source>
        <dbReference type="RuleBase" id="RU363034"/>
    </source>
</evidence>
<dbReference type="GO" id="GO:0006508">
    <property type="term" value="P:proteolysis"/>
    <property type="evidence" value="ECO:0007669"/>
    <property type="project" value="UniProtKB-KW"/>
</dbReference>
<dbReference type="Pfam" id="PF00089">
    <property type="entry name" value="Trypsin"/>
    <property type="match status" value="1"/>
</dbReference>
<dbReference type="InterPro" id="IPR043504">
    <property type="entry name" value="Peptidase_S1_PA_chymotrypsin"/>
</dbReference>
<dbReference type="SUPFAM" id="SSF50494">
    <property type="entry name" value="Trypsin-like serine proteases"/>
    <property type="match status" value="1"/>
</dbReference>
<dbReference type="GO" id="GO:0004252">
    <property type="term" value="F:serine-type endopeptidase activity"/>
    <property type="evidence" value="ECO:0007669"/>
    <property type="project" value="InterPro"/>
</dbReference>
<sequence>MAGVKISNDSVHWEFCGGFLVREDFVMTAAHCNGRIMTVIVGAHDATIHKPTTQFIPVLQSFPHPEFNGDTFHNDIMLLKLKNKAKLNIAVKPIALPQSKDLVKAKQVCSVAGWGDFDNGKFSKILREADLEVQENKLCSRIYLHYNDAIQLCVGNPRHPQTTRKGDSGGPLVCNGVAQGIISYGYNITSMGVYTRITSFVPWIARVMNAP</sequence>
<dbReference type="PRINTS" id="PR00722">
    <property type="entry name" value="CHYMOTRYPSIN"/>
</dbReference>
<reference evidence="7" key="1">
    <citation type="submission" date="2025-08" db="UniProtKB">
        <authorList>
            <consortium name="RefSeq"/>
        </authorList>
    </citation>
    <scope>IDENTIFICATION</scope>
</reference>
<dbReference type="InterPro" id="IPR033116">
    <property type="entry name" value="TRYPSIN_SER"/>
</dbReference>
<keyword evidence="4" id="KW-1015">Disulfide bond</keyword>
<dbReference type="AlphaFoldDB" id="A0A8B7AIW8"/>
<dbReference type="PROSITE" id="PS00134">
    <property type="entry name" value="TRYPSIN_HIS"/>
    <property type="match status" value="1"/>
</dbReference>
<dbReference type="FunFam" id="2.40.10.10:FF:000005">
    <property type="entry name" value="Serine protease 37"/>
    <property type="match status" value="1"/>
</dbReference>
<dbReference type="OrthoDB" id="10059102at2759"/>
<dbReference type="CDD" id="cd00190">
    <property type="entry name" value="Tryp_SPc"/>
    <property type="match status" value="1"/>
</dbReference>
<dbReference type="Gene3D" id="2.40.10.10">
    <property type="entry name" value="Trypsin-like serine proteases"/>
    <property type="match status" value="2"/>
</dbReference>
<evidence type="ECO:0000256" key="2">
    <source>
        <dbReference type="ARBA" id="ARBA00022801"/>
    </source>
</evidence>
<evidence type="ECO:0000256" key="3">
    <source>
        <dbReference type="ARBA" id="ARBA00022825"/>
    </source>
</evidence>
<protein>
    <submittedName>
        <fullName evidence="7">Mast cell protease 8-like</fullName>
    </submittedName>
</protein>
<dbReference type="InterPro" id="IPR001314">
    <property type="entry name" value="Peptidase_S1A"/>
</dbReference>
<organism evidence="6 7">
    <name type="scientific">Orycteropus afer afer</name>
    <dbReference type="NCBI Taxonomy" id="1230840"/>
    <lineage>
        <taxon>Eukaryota</taxon>
        <taxon>Metazoa</taxon>
        <taxon>Chordata</taxon>
        <taxon>Craniata</taxon>
        <taxon>Vertebrata</taxon>
        <taxon>Euteleostomi</taxon>
        <taxon>Mammalia</taxon>
        <taxon>Eutheria</taxon>
        <taxon>Afrotheria</taxon>
        <taxon>Tubulidentata</taxon>
        <taxon>Orycteropodidae</taxon>
        <taxon>Orycteropus</taxon>
    </lineage>
</organism>
<dbReference type="PANTHER" id="PTHR24271:SF22">
    <property type="entry name" value="MAST CELL PROTEASE 8"/>
    <property type="match status" value="1"/>
</dbReference>
<dbReference type="InterPro" id="IPR009003">
    <property type="entry name" value="Peptidase_S1_PA"/>
</dbReference>
<gene>
    <name evidence="7" type="primary">LOC103204116</name>
</gene>
<dbReference type="PANTHER" id="PTHR24271">
    <property type="entry name" value="KALLIKREIN-RELATED"/>
    <property type="match status" value="1"/>
</dbReference>
<dbReference type="InterPro" id="IPR001254">
    <property type="entry name" value="Trypsin_dom"/>
</dbReference>
<dbReference type="InterPro" id="IPR018114">
    <property type="entry name" value="TRYPSIN_HIS"/>
</dbReference>
<keyword evidence="6" id="KW-1185">Reference proteome</keyword>